<keyword evidence="1" id="KW-0812">Transmembrane</keyword>
<proteinExistence type="predicted"/>
<keyword evidence="1" id="KW-1133">Transmembrane helix</keyword>
<reference evidence="2" key="1">
    <citation type="submission" date="2022-06" db="EMBL/GenBank/DDBJ databases">
        <title>New Polynucleobacter species.</title>
        <authorList>
            <person name="Hahn M.W."/>
        </authorList>
    </citation>
    <scope>NUCLEOTIDE SEQUENCE</scope>
    <source>
        <strain evidence="2">UK-FUSCHL-C3</strain>
    </source>
</reference>
<accession>A0AAU8A0I9</accession>
<dbReference type="AlphaFoldDB" id="A0AAU8A0I9"/>
<dbReference type="RefSeq" id="WP_353437920.1">
    <property type="nucleotide sequence ID" value="NZ_CP099959.1"/>
</dbReference>
<evidence type="ECO:0000256" key="1">
    <source>
        <dbReference type="SAM" id="Phobius"/>
    </source>
</evidence>
<evidence type="ECO:0000313" key="2">
    <source>
        <dbReference type="EMBL" id="XCC56919.1"/>
    </source>
</evidence>
<keyword evidence="1" id="KW-0472">Membrane</keyword>
<sequence length="318" mass="37113">MIQKLVAIKFNYVIVLAAFIISAVTTNGAENVGRVFGYSIWSWGIAYFLSKNRTDIEKYKFFLVSALITLCISLFFLYKDYSIKSNLSEIKSLLQENQNELRATLLDEPYKSDKPSNEKIDLSIFKKAKSYEDYISQAVKLVKIYYAFMDIQKIKLEKSLNENLVFDIDSFSTIEKINVRRKKAENFIIFMGQYNKEVSDFRQKYKETFYLIASDFPKEISSFDVSFKKVDSLFEEYVAVEKSVGTFLVELCNFLQPLFLNNSVIFDSKQKQFIFNQDADVNKYNSYMRKLGDLIRKEEEVLKAFYDSSSATLKKFSN</sequence>
<organism evidence="2">
    <name type="scientific">Polynucleobacter sp. UK-FUSCHL-C3</name>
    <dbReference type="NCBI Taxonomy" id="2955208"/>
    <lineage>
        <taxon>Bacteria</taxon>
        <taxon>Pseudomonadati</taxon>
        <taxon>Pseudomonadota</taxon>
        <taxon>Betaproteobacteria</taxon>
        <taxon>Burkholderiales</taxon>
        <taxon>Burkholderiaceae</taxon>
        <taxon>Polynucleobacter</taxon>
    </lineage>
</organism>
<dbReference type="EMBL" id="CP099959">
    <property type="protein sequence ID" value="XCC56919.1"/>
    <property type="molecule type" value="Genomic_DNA"/>
</dbReference>
<name>A0AAU8A0I9_9BURK</name>
<gene>
    <name evidence="2" type="ORF">NKE59_05285</name>
</gene>
<protein>
    <recommendedName>
        <fullName evidence="3">Phage abortive infection protein</fullName>
    </recommendedName>
</protein>
<feature type="transmembrane region" description="Helical" evidence="1">
    <location>
        <begin position="32"/>
        <end position="49"/>
    </location>
</feature>
<feature type="transmembrane region" description="Helical" evidence="1">
    <location>
        <begin position="61"/>
        <end position="78"/>
    </location>
</feature>
<evidence type="ECO:0008006" key="3">
    <source>
        <dbReference type="Google" id="ProtNLM"/>
    </source>
</evidence>
<feature type="transmembrane region" description="Helical" evidence="1">
    <location>
        <begin position="7"/>
        <end position="26"/>
    </location>
</feature>